<comment type="caution">
    <text evidence="2">The sequence shown here is derived from an EMBL/GenBank/DDBJ whole genome shotgun (WGS) entry which is preliminary data.</text>
</comment>
<feature type="region of interest" description="Disordered" evidence="1">
    <location>
        <begin position="87"/>
        <end position="115"/>
    </location>
</feature>
<organism evidence="2 3">
    <name type="scientific">Polyangium sorediatum</name>
    <dbReference type="NCBI Taxonomy" id="889274"/>
    <lineage>
        <taxon>Bacteria</taxon>
        <taxon>Pseudomonadati</taxon>
        <taxon>Myxococcota</taxon>
        <taxon>Polyangia</taxon>
        <taxon>Polyangiales</taxon>
        <taxon>Polyangiaceae</taxon>
        <taxon>Polyangium</taxon>
    </lineage>
</organism>
<evidence type="ECO:0000313" key="3">
    <source>
        <dbReference type="Proteomes" id="UP001160301"/>
    </source>
</evidence>
<proteinExistence type="predicted"/>
<dbReference type="RefSeq" id="WP_136967080.1">
    <property type="nucleotide sequence ID" value="NZ_JARZHI010000003.1"/>
</dbReference>
<protein>
    <submittedName>
        <fullName evidence="2">Uncharacterized protein</fullName>
    </submittedName>
</protein>
<reference evidence="2 3" key="1">
    <citation type="submission" date="2023-04" db="EMBL/GenBank/DDBJ databases">
        <title>The genome sequence of Polyangium sorediatum DSM14670.</title>
        <authorList>
            <person name="Zhang X."/>
        </authorList>
    </citation>
    <scope>NUCLEOTIDE SEQUENCE [LARGE SCALE GENOMIC DNA]</scope>
    <source>
        <strain evidence="2 3">DSM 14670</strain>
    </source>
</reference>
<dbReference type="Proteomes" id="UP001160301">
    <property type="component" value="Unassembled WGS sequence"/>
</dbReference>
<name>A0ABT6NL62_9BACT</name>
<dbReference type="EMBL" id="JARZHI010000003">
    <property type="protein sequence ID" value="MDI1429052.1"/>
    <property type="molecule type" value="Genomic_DNA"/>
</dbReference>
<feature type="compositionally biased region" description="Basic and acidic residues" evidence="1">
    <location>
        <begin position="103"/>
        <end position="115"/>
    </location>
</feature>
<sequence length="115" mass="12650">MEARETVTGKIVGIDLDAVDAERAMETARPGQRLTNAQASRVYRDQGAQYLITARQSMSVGDHRLASSYCRKAAEAFDIAATYAERESDAHAGEPSQGRPIRHTYEPPRAAEEAR</sequence>
<accession>A0ABT6NL62</accession>
<evidence type="ECO:0000256" key="1">
    <source>
        <dbReference type="SAM" id="MobiDB-lite"/>
    </source>
</evidence>
<keyword evidence="3" id="KW-1185">Reference proteome</keyword>
<gene>
    <name evidence="2" type="ORF">QHF89_06085</name>
</gene>
<evidence type="ECO:0000313" key="2">
    <source>
        <dbReference type="EMBL" id="MDI1429052.1"/>
    </source>
</evidence>